<dbReference type="SUPFAM" id="SSF52374">
    <property type="entry name" value="Nucleotidylyl transferase"/>
    <property type="match status" value="1"/>
</dbReference>
<dbReference type="GO" id="GO:0005737">
    <property type="term" value="C:cytoplasm"/>
    <property type="evidence" value="ECO:0007669"/>
    <property type="project" value="TreeGrafter"/>
</dbReference>
<dbReference type="GO" id="GO:0000309">
    <property type="term" value="F:nicotinamide-nucleotide adenylyltransferase activity"/>
    <property type="evidence" value="ECO:0007669"/>
    <property type="project" value="TreeGrafter"/>
</dbReference>
<gene>
    <name evidence="1" type="ORF">SAMN04488696_0322</name>
</gene>
<dbReference type="Proteomes" id="UP000198535">
    <property type="component" value="Unassembled WGS sequence"/>
</dbReference>
<proteinExistence type="predicted"/>
<keyword evidence="2" id="KW-1185">Reference proteome</keyword>
<organism evidence="1 2">
    <name type="scientific">Methanolobus profundi</name>
    <dbReference type="NCBI Taxonomy" id="487685"/>
    <lineage>
        <taxon>Archaea</taxon>
        <taxon>Methanobacteriati</taxon>
        <taxon>Methanobacteriota</taxon>
        <taxon>Stenosarchaea group</taxon>
        <taxon>Methanomicrobia</taxon>
        <taxon>Methanosarcinales</taxon>
        <taxon>Methanosarcinaceae</taxon>
        <taxon>Methanolobus</taxon>
    </lineage>
</organism>
<dbReference type="InterPro" id="IPR014729">
    <property type="entry name" value="Rossmann-like_a/b/a_fold"/>
</dbReference>
<accession>A0A1I4NXF6</accession>
<reference evidence="2" key="1">
    <citation type="submission" date="2016-10" db="EMBL/GenBank/DDBJ databases">
        <authorList>
            <person name="Varghese N."/>
            <person name="Submissions S."/>
        </authorList>
    </citation>
    <scope>NUCLEOTIDE SEQUENCE [LARGE SCALE GENOMIC DNA]</scope>
    <source>
        <strain evidence="2">Mob M</strain>
    </source>
</reference>
<dbReference type="GO" id="GO:0016887">
    <property type="term" value="F:ATP hydrolysis activity"/>
    <property type="evidence" value="ECO:0007669"/>
    <property type="project" value="TreeGrafter"/>
</dbReference>
<evidence type="ECO:0008006" key="3">
    <source>
        <dbReference type="Google" id="ProtNLM"/>
    </source>
</evidence>
<dbReference type="STRING" id="487685.SAMN04488696_0322"/>
<protein>
    <recommendedName>
        <fullName evidence="3">Cytidyltransferase-like domain-containing protein</fullName>
    </recommendedName>
</protein>
<dbReference type="EMBL" id="FOUJ01000001">
    <property type="protein sequence ID" value="SFM20211.1"/>
    <property type="molecule type" value="Genomic_DNA"/>
</dbReference>
<sequence length="384" mass="43678">MIFAIHDSPYRIVLTITGGGTEAIGELLRHGRGSDTILEAIIPYSREALIDLIGKEPQRYASMDTAKEMAMAAYMRALYLDPNAEDQKDRELIGIGVTCKLARTTNEREGREHEIHFAYQSYDRTGVSSVLLKDITSREEQEKAVAEHIIEKIYMICHYGRIDGQRALSNMTMENSVESEIKAHEAVAELLLRTLKNINSGQRIEPLKVDMGISNNRTRVVLSGSFNPFHKNHFEMIRIASERINGPVDLEISLANVDKPPIDHISLDSRVSSIMENYDGRYMGNIYLTNAPLFADKAILFPGSVFIIGMDTLNRLFNIKYYRKDENTDELIEHFREYGIRFMVFQRKGSEVSENIDIPDICEIVPLETYMDDGTSSTLIREQN</sequence>
<name>A0A1I4NXF6_9EURY</name>
<dbReference type="PANTHER" id="PTHR31285:SF0">
    <property type="entry name" value="NICOTINAMIDE MONONUCLEOTIDE ADENYLYLTRANSFERASE"/>
    <property type="match status" value="1"/>
</dbReference>
<dbReference type="Gene3D" id="3.40.50.620">
    <property type="entry name" value="HUPs"/>
    <property type="match status" value="1"/>
</dbReference>
<evidence type="ECO:0000313" key="1">
    <source>
        <dbReference type="EMBL" id="SFM20211.1"/>
    </source>
</evidence>
<dbReference type="AlphaFoldDB" id="A0A1I4NXF6"/>
<dbReference type="PANTHER" id="PTHR31285">
    <property type="entry name" value="NICOTINAMIDE MONONUCLEOTIDE ADENYLYLTRANSFERASE"/>
    <property type="match status" value="1"/>
</dbReference>
<evidence type="ECO:0000313" key="2">
    <source>
        <dbReference type="Proteomes" id="UP000198535"/>
    </source>
</evidence>